<evidence type="ECO:0000256" key="10">
    <source>
        <dbReference type="SAM" id="Coils"/>
    </source>
</evidence>
<evidence type="ECO:0000259" key="13">
    <source>
        <dbReference type="PROSITE" id="PS50238"/>
    </source>
</evidence>
<dbReference type="CDD" id="cd11955">
    <property type="entry name" value="SH3_srGAP1-3"/>
    <property type="match status" value="1"/>
</dbReference>
<dbReference type="Gene3D" id="2.30.30.40">
    <property type="entry name" value="SH3 Domains"/>
    <property type="match status" value="1"/>
</dbReference>
<keyword evidence="3" id="KW-0597">Phosphoprotein</keyword>
<dbReference type="GO" id="GO:0072015">
    <property type="term" value="P:podocyte development"/>
    <property type="evidence" value="ECO:0007669"/>
    <property type="project" value="Ensembl"/>
</dbReference>
<dbReference type="PROSITE" id="PS50238">
    <property type="entry name" value="RHOGAP"/>
    <property type="match status" value="1"/>
</dbReference>
<dbReference type="RefSeq" id="XP_018542244.1">
    <property type="nucleotide sequence ID" value="XM_018686728.2"/>
</dbReference>
<evidence type="ECO:0000256" key="4">
    <source>
        <dbReference type="ARBA" id="ARBA00023054"/>
    </source>
</evidence>
<feature type="domain" description="Rho-GAP" evidence="13">
    <location>
        <begin position="490"/>
        <end position="680"/>
    </location>
</feature>
<reference evidence="15" key="3">
    <citation type="submission" date="2025-05" db="UniProtKB">
        <authorList>
            <consortium name="Ensembl"/>
        </authorList>
    </citation>
    <scope>IDENTIFICATION</scope>
</reference>
<feature type="region of interest" description="Disordered" evidence="11">
    <location>
        <begin position="181"/>
        <end position="234"/>
    </location>
</feature>
<evidence type="ECO:0000256" key="8">
    <source>
        <dbReference type="PROSITE-ProRule" id="PRU00192"/>
    </source>
</evidence>
<dbReference type="STRING" id="8187.ENSLCAP00010027212"/>
<name>A0A4W6DQP9_LATCA</name>
<dbReference type="Proteomes" id="UP000694890">
    <property type="component" value="Linkage group LG12"/>
</dbReference>
<dbReference type="GO" id="GO:0005096">
    <property type="term" value="F:GTPase activator activity"/>
    <property type="evidence" value="ECO:0007669"/>
    <property type="project" value="UniProtKB-KW"/>
</dbReference>
<feature type="compositionally biased region" description="Low complexity" evidence="11">
    <location>
        <begin position="1030"/>
        <end position="1071"/>
    </location>
</feature>
<evidence type="ECO:0000259" key="14">
    <source>
        <dbReference type="PROSITE" id="PS51741"/>
    </source>
</evidence>
<evidence type="ECO:0000256" key="1">
    <source>
        <dbReference type="ARBA" id="ARBA00022443"/>
    </source>
</evidence>
<evidence type="ECO:0000256" key="3">
    <source>
        <dbReference type="ARBA" id="ARBA00022553"/>
    </source>
</evidence>
<comment type="function">
    <text evidence="5">GTPase-activating protein for RhoA and Cdc42 small GTPases. Together with CDC42 seems to be involved in the pathway mediating the repulsive signaling of Robo and Slit proteins in neuronal migration. SLIT2, probably through interaction with ROBO1, increases the interaction of SRGAP1 with ROBO1 and inactivates CDC42.</text>
</comment>
<evidence type="ECO:0000259" key="12">
    <source>
        <dbReference type="PROSITE" id="PS50002"/>
    </source>
</evidence>
<dbReference type="InterPro" id="IPR008936">
    <property type="entry name" value="Rho_GTPase_activation_prot"/>
</dbReference>
<evidence type="ECO:0000313" key="16">
    <source>
        <dbReference type="Proteomes" id="UP000314980"/>
    </source>
</evidence>
<reference evidence="17" key="2">
    <citation type="submission" date="2025-04" db="UniProtKB">
        <authorList>
            <consortium name="RefSeq"/>
        </authorList>
    </citation>
    <scope>IDENTIFICATION</scope>
    <source>
        <tissue evidence="17">Brain</tissue>
    </source>
</reference>
<dbReference type="SMART" id="SM00326">
    <property type="entry name" value="SH3"/>
    <property type="match status" value="1"/>
</dbReference>
<dbReference type="InterPro" id="IPR000198">
    <property type="entry name" value="RhoGAP_dom"/>
</dbReference>
<evidence type="ECO:0000256" key="9">
    <source>
        <dbReference type="PROSITE-ProRule" id="PRU01077"/>
    </source>
</evidence>
<feature type="compositionally biased region" description="Gly residues" evidence="11">
    <location>
        <begin position="866"/>
        <end position="877"/>
    </location>
</feature>
<dbReference type="GeneID" id="108889998"/>
<feature type="compositionally biased region" description="Gly residues" evidence="11">
    <location>
        <begin position="993"/>
        <end position="1002"/>
    </location>
</feature>
<dbReference type="FunFam" id="1.10.555.10:FF:000010">
    <property type="entry name" value="SLIT-ROBO Rho GTPase-activating protein 1 isoform 2"/>
    <property type="match status" value="1"/>
</dbReference>
<dbReference type="PANTHER" id="PTHR14166">
    <property type="entry name" value="SLIT-ROBO RHO GTPASE ACTIVATING PROTEIN"/>
    <property type="match status" value="1"/>
</dbReference>
<dbReference type="Gene3D" id="1.10.555.10">
    <property type="entry name" value="Rho GTPase activation protein"/>
    <property type="match status" value="1"/>
</dbReference>
<feature type="compositionally biased region" description="Pro residues" evidence="11">
    <location>
        <begin position="1104"/>
        <end position="1114"/>
    </location>
</feature>
<evidence type="ECO:0000256" key="6">
    <source>
        <dbReference type="ARBA" id="ARBA00073473"/>
    </source>
</evidence>
<dbReference type="Gene3D" id="1.20.1270.60">
    <property type="entry name" value="Arfaptin homology (AH) domain/BAR domain"/>
    <property type="match status" value="1"/>
</dbReference>
<dbReference type="FunFam" id="2.30.30.40:FF:000005">
    <property type="entry name" value="SLIT-ROBO Rho GTPase-activating protein 1 isoform 2"/>
    <property type="match status" value="1"/>
</dbReference>
<dbReference type="Pfam" id="PF00018">
    <property type="entry name" value="SH3_1"/>
    <property type="match status" value="1"/>
</dbReference>
<dbReference type="InterPro" id="IPR036028">
    <property type="entry name" value="SH3-like_dom_sf"/>
</dbReference>
<dbReference type="InterPro" id="IPR001452">
    <property type="entry name" value="SH3_domain"/>
</dbReference>
<dbReference type="OrthoDB" id="5981864at2759"/>
<feature type="compositionally biased region" description="Polar residues" evidence="11">
    <location>
        <begin position="922"/>
        <end position="936"/>
    </location>
</feature>
<dbReference type="CTD" id="23380"/>
<dbReference type="Pfam" id="PF00611">
    <property type="entry name" value="FCH"/>
    <property type="match status" value="1"/>
</dbReference>
<dbReference type="PROSITE" id="PS51741">
    <property type="entry name" value="F_BAR"/>
    <property type="match status" value="1"/>
</dbReference>
<keyword evidence="1 8" id="KW-0728">SH3 domain</keyword>
<gene>
    <name evidence="15" type="primary">SRGAP2B</name>
    <name evidence="17" type="synonym">srgap2</name>
</gene>
<keyword evidence="4 9" id="KW-0175">Coiled coil</keyword>
<evidence type="ECO:0000313" key="15">
    <source>
        <dbReference type="Ensembl" id="ENSLCAP00010027212.1"/>
    </source>
</evidence>
<feature type="compositionally biased region" description="Pro residues" evidence="11">
    <location>
        <begin position="1122"/>
        <end position="1131"/>
    </location>
</feature>
<dbReference type="Ensembl" id="ENSLCAT00010027789.1">
    <property type="protein sequence ID" value="ENSLCAP00010027212.1"/>
    <property type="gene ID" value="ENSLCAG00010012698.1"/>
</dbReference>
<feature type="region of interest" description="Disordered" evidence="11">
    <location>
        <begin position="844"/>
        <end position="943"/>
    </location>
</feature>
<dbReference type="SMART" id="SM00055">
    <property type="entry name" value="FCH"/>
    <property type="match status" value="1"/>
</dbReference>
<dbReference type="InterPro" id="IPR051627">
    <property type="entry name" value="SLIT-ROBO_RhoGAP"/>
</dbReference>
<dbReference type="AlphaFoldDB" id="A0A4W6DQP9"/>
<dbReference type="Pfam" id="PF00620">
    <property type="entry name" value="RhoGAP"/>
    <property type="match status" value="1"/>
</dbReference>
<dbReference type="CDD" id="cd04383">
    <property type="entry name" value="RhoGAP_srGAP"/>
    <property type="match status" value="1"/>
</dbReference>
<dbReference type="InParanoid" id="A0A4W6DQP9"/>
<dbReference type="KEGG" id="lcf:108889998"/>
<feature type="domain" description="F-BAR" evidence="14">
    <location>
        <begin position="19"/>
        <end position="324"/>
    </location>
</feature>
<dbReference type="SUPFAM" id="SSF50044">
    <property type="entry name" value="SH3-domain"/>
    <property type="match status" value="1"/>
</dbReference>
<evidence type="ECO:0000313" key="17">
    <source>
        <dbReference type="RefSeq" id="XP_018542244.1"/>
    </source>
</evidence>
<dbReference type="InterPro" id="IPR031160">
    <property type="entry name" value="F_BAR_dom"/>
</dbReference>
<dbReference type="FunFam" id="1.20.1270.60:FF:000006">
    <property type="entry name" value="SLIT-ROBO Rho GTPase-activating protein 1 isoform 2"/>
    <property type="match status" value="1"/>
</dbReference>
<feature type="domain" description="SH3" evidence="12">
    <location>
        <begin position="735"/>
        <end position="794"/>
    </location>
</feature>
<reference evidence="16" key="1">
    <citation type="submission" date="2015-09" db="EMBL/GenBank/DDBJ databases">
        <authorList>
            <person name="Sai Rama Sridatta P."/>
        </authorList>
    </citation>
    <scope>NUCLEOTIDE SEQUENCE [LARGE SCALE GENOMIC DNA]</scope>
</reference>
<keyword evidence="16" id="KW-1185">Reference proteome</keyword>
<dbReference type="InterPro" id="IPR001060">
    <property type="entry name" value="FCH_dom"/>
</dbReference>
<organism evidence="15 16">
    <name type="scientific">Lates calcarifer</name>
    <name type="common">Barramundi</name>
    <name type="synonym">Holocentrus calcarifer</name>
    <dbReference type="NCBI Taxonomy" id="8187"/>
    <lineage>
        <taxon>Eukaryota</taxon>
        <taxon>Metazoa</taxon>
        <taxon>Chordata</taxon>
        <taxon>Craniata</taxon>
        <taxon>Vertebrata</taxon>
        <taxon>Euteleostomi</taxon>
        <taxon>Actinopterygii</taxon>
        <taxon>Neopterygii</taxon>
        <taxon>Teleostei</taxon>
        <taxon>Neoteleostei</taxon>
        <taxon>Acanthomorphata</taxon>
        <taxon>Carangaria</taxon>
        <taxon>Carangaria incertae sedis</taxon>
        <taxon>Centropomidae</taxon>
        <taxon>Lates</taxon>
    </lineage>
</organism>
<evidence type="ECO:0000256" key="11">
    <source>
        <dbReference type="SAM" id="MobiDB-lite"/>
    </source>
</evidence>
<dbReference type="SMART" id="SM00324">
    <property type="entry name" value="RhoGAP"/>
    <property type="match status" value="1"/>
</dbReference>
<dbReference type="Proteomes" id="UP000314980">
    <property type="component" value="Unassembled WGS sequence"/>
</dbReference>
<feature type="coiled-coil region" evidence="10">
    <location>
        <begin position="362"/>
        <end position="389"/>
    </location>
</feature>
<keyword evidence="2" id="KW-0343">GTPase activation</keyword>
<dbReference type="SUPFAM" id="SSF48350">
    <property type="entry name" value="GTPase activation domain, GAP"/>
    <property type="match status" value="1"/>
</dbReference>
<sequence length="1139" mass="126193">MTSPAKFRKDKEIVAEYETQVKEIRAQLVEQLKCLDQQCELRVQLLQDLQDFFRKKAEIEMDYSRNLEKLAERFLTKTRSTKDHLLKKEQSILSPVNCWNLLLLQVKRESRDHATLSDLYLNNIIPRFAQISEDSGRLFKKSKEVGVQLQEDMMKVLNELYTVMKTYHMYNTDSINAESKLKEAEKQEEKQMGRSGRQDDRQTPRSPDTLASIKTDEKPVRRSSVKKIEKMKEKRQAKYTENRLKAIKARNEYLLALEATNSCVFKYYIHDLSDIIDCCDLGYHASLHRALRTYLSAEQNVETSKHTGLETLEGAAESLEPNGDKQKLMETYNNVFCPPARFDFQSHMGDTMGVMCAQPPVEVELLQRCQQLQSRLSTLKIENEEVKKTMEATLSTIQDMVTVEDYDVSECFHHSNSMESVKSTFSESYLSKPSLAKRRANQQETEQFYFTKLKEFLEGRNLITKLEAKHDLIQKTLGESQKTDCCLASGRRNSTVRKQDSGEAIPLMVESCIRFISRHGLQHEGIFRVSGSQVEVNDIKNAFERGEDPLAGDQNDHDMDSIAGVLKLYFRGLDHALFPKEVFHDLISCVSMESLQERAVHIKKVLQSLPSKTLIIMRYLFAFLNHLSQYSEENMMDPYNLAICFGPTLMSVPEGHDQVSCQAHVNELIKTIIIHHDTIFPGLQDLQGPIYTIPGTGDDFCDSPHCEPPLVEEPAPDTVSVSHNSEDGSLAVSESDPIEAIARFDYSGRTSRELSFKKGASLLLYQRASDDWWEGRHNGVDGLVPHQYIVVQDAPDGGRGSPKPDVDSRDLLEERVSTRGSAASPTGAHVADIYLANLNKMRKRPESGNIRRTFRGSESDSTSPGASGGGGGGGGGVRTASLPVGGALVKETGDKRPVSAHSILNSVTRHSSLKTKVESPQLRKTTTAGRSKSFSNHRPLDPEVIAQVEHSSQDIEVVMTSALSELSKSERQSTSKHTHTPDVVLDTLEQLKGMGGGGGGGASEPSSPLHSRLLRDSEGGSSNAHPLQRSASSASDVPSSFRPAKSQPRSPLPSSTSPSLSSSSLSSSVPSFRELRPPATRPKPVVFPKSGGGGSPAMGSPTSTVPPTPPPPPAGHTHSLPHTPPPPPPPQSNDKSCPA</sequence>
<protein>
    <recommendedName>
        <fullName evidence="6">SLIT-ROBO Rho GTPase-activating protein 1</fullName>
    </recommendedName>
    <alternativeName>
        <fullName evidence="7">Rho GTPase-activating protein 13</fullName>
    </alternativeName>
</protein>
<dbReference type="GeneTree" id="ENSGT00950000182824"/>
<feature type="compositionally biased region" description="Basic and acidic residues" evidence="11">
    <location>
        <begin position="181"/>
        <end position="203"/>
    </location>
</feature>
<dbReference type="InterPro" id="IPR027267">
    <property type="entry name" value="AH/BAR_dom_sf"/>
</dbReference>
<feature type="region of interest" description="Disordered" evidence="11">
    <location>
        <begin position="990"/>
        <end position="1139"/>
    </location>
</feature>
<evidence type="ECO:0000256" key="5">
    <source>
        <dbReference type="ARBA" id="ARBA00056458"/>
    </source>
</evidence>
<evidence type="ECO:0000256" key="2">
    <source>
        <dbReference type="ARBA" id="ARBA00022468"/>
    </source>
</evidence>
<proteinExistence type="predicted"/>
<dbReference type="InterPro" id="IPR035648">
    <property type="entry name" value="srGAP1/2/3_SH3"/>
</dbReference>
<dbReference type="PROSITE" id="PS50002">
    <property type="entry name" value="SH3"/>
    <property type="match status" value="1"/>
</dbReference>
<feature type="compositionally biased region" description="Basic and acidic residues" evidence="11">
    <location>
        <begin position="214"/>
        <end position="234"/>
    </location>
</feature>
<evidence type="ECO:0000256" key="7">
    <source>
        <dbReference type="ARBA" id="ARBA00083891"/>
    </source>
</evidence>
<dbReference type="GO" id="GO:0007165">
    <property type="term" value="P:signal transduction"/>
    <property type="evidence" value="ECO:0007669"/>
    <property type="project" value="InterPro"/>
</dbReference>
<dbReference type="SUPFAM" id="SSF103657">
    <property type="entry name" value="BAR/IMD domain-like"/>
    <property type="match status" value="1"/>
</dbReference>
<accession>A0A4W6DQP9</accession>